<evidence type="ECO:0000256" key="1">
    <source>
        <dbReference type="SAM" id="MobiDB-lite"/>
    </source>
</evidence>
<feature type="region of interest" description="Disordered" evidence="1">
    <location>
        <begin position="70"/>
        <end position="126"/>
    </location>
</feature>
<feature type="chain" id="PRO_5012787772" evidence="3">
    <location>
        <begin position="21"/>
        <end position="126"/>
    </location>
</feature>
<dbReference type="EMBL" id="LIAE01006804">
    <property type="protein sequence ID" value="PAV85174.1"/>
    <property type="molecule type" value="Genomic_DNA"/>
</dbReference>
<keyword evidence="5" id="KW-1185">Reference proteome</keyword>
<comment type="caution">
    <text evidence="4">The sequence shown here is derived from an EMBL/GenBank/DDBJ whole genome shotgun (WGS) entry which is preliminary data.</text>
</comment>
<protein>
    <submittedName>
        <fullName evidence="4">Uncharacterized protein</fullName>
    </submittedName>
</protein>
<feature type="signal peptide" evidence="3">
    <location>
        <begin position="1"/>
        <end position="20"/>
    </location>
</feature>
<name>A0A2A2LG98_9BILA</name>
<evidence type="ECO:0000256" key="3">
    <source>
        <dbReference type="SAM" id="SignalP"/>
    </source>
</evidence>
<proteinExistence type="predicted"/>
<evidence type="ECO:0000256" key="2">
    <source>
        <dbReference type="SAM" id="Phobius"/>
    </source>
</evidence>
<sequence length="126" mass="13431">MKKGKTIFFLAFLHLLPSLGRVGIDISRSALESTRHSPHLPPLLLSTLVPVIGPSLLFLVCIAFCGSKGRPDKGAAITKSERTQNATPGAMKTPAPGPAKPAAEPKQEEKKEESGYENVQFTPPTA</sequence>
<organism evidence="4 5">
    <name type="scientific">Diploscapter pachys</name>
    <dbReference type="NCBI Taxonomy" id="2018661"/>
    <lineage>
        <taxon>Eukaryota</taxon>
        <taxon>Metazoa</taxon>
        <taxon>Ecdysozoa</taxon>
        <taxon>Nematoda</taxon>
        <taxon>Chromadorea</taxon>
        <taxon>Rhabditida</taxon>
        <taxon>Rhabditina</taxon>
        <taxon>Rhabditomorpha</taxon>
        <taxon>Rhabditoidea</taxon>
        <taxon>Rhabditidae</taxon>
        <taxon>Diploscapter</taxon>
    </lineage>
</organism>
<keyword evidence="2" id="KW-0472">Membrane</keyword>
<feature type="compositionally biased region" description="Polar residues" evidence="1">
    <location>
        <begin position="117"/>
        <end position="126"/>
    </location>
</feature>
<feature type="compositionally biased region" description="Low complexity" evidence="1">
    <location>
        <begin position="86"/>
        <end position="102"/>
    </location>
</feature>
<accession>A0A2A2LG98</accession>
<feature type="compositionally biased region" description="Basic and acidic residues" evidence="1">
    <location>
        <begin position="103"/>
        <end position="114"/>
    </location>
</feature>
<dbReference type="AlphaFoldDB" id="A0A2A2LG98"/>
<keyword evidence="3" id="KW-0732">Signal</keyword>
<gene>
    <name evidence="4" type="ORF">WR25_04443</name>
</gene>
<keyword evidence="2" id="KW-1133">Transmembrane helix</keyword>
<evidence type="ECO:0000313" key="4">
    <source>
        <dbReference type="EMBL" id="PAV85174.1"/>
    </source>
</evidence>
<feature type="transmembrane region" description="Helical" evidence="2">
    <location>
        <begin position="44"/>
        <end position="65"/>
    </location>
</feature>
<dbReference type="Proteomes" id="UP000218231">
    <property type="component" value="Unassembled WGS sequence"/>
</dbReference>
<evidence type="ECO:0000313" key="5">
    <source>
        <dbReference type="Proteomes" id="UP000218231"/>
    </source>
</evidence>
<reference evidence="4 5" key="1">
    <citation type="journal article" date="2017" name="Curr. Biol.">
        <title>Genome architecture and evolution of a unichromosomal asexual nematode.</title>
        <authorList>
            <person name="Fradin H."/>
            <person name="Zegar C."/>
            <person name="Gutwein M."/>
            <person name="Lucas J."/>
            <person name="Kovtun M."/>
            <person name="Corcoran D."/>
            <person name="Baugh L.R."/>
            <person name="Kiontke K."/>
            <person name="Gunsalus K."/>
            <person name="Fitch D.H."/>
            <person name="Piano F."/>
        </authorList>
    </citation>
    <scope>NUCLEOTIDE SEQUENCE [LARGE SCALE GENOMIC DNA]</scope>
    <source>
        <strain evidence="4">PF1309</strain>
    </source>
</reference>
<keyword evidence="2" id="KW-0812">Transmembrane</keyword>